<feature type="region of interest" description="Disordered" evidence="1">
    <location>
        <begin position="105"/>
        <end position="225"/>
    </location>
</feature>
<organism evidence="2 3">
    <name type="scientific">Periconia digitata</name>
    <dbReference type="NCBI Taxonomy" id="1303443"/>
    <lineage>
        <taxon>Eukaryota</taxon>
        <taxon>Fungi</taxon>
        <taxon>Dikarya</taxon>
        <taxon>Ascomycota</taxon>
        <taxon>Pezizomycotina</taxon>
        <taxon>Dothideomycetes</taxon>
        <taxon>Pleosporomycetidae</taxon>
        <taxon>Pleosporales</taxon>
        <taxon>Massarineae</taxon>
        <taxon>Periconiaceae</taxon>
        <taxon>Periconia</taxon>
    </lineage>
</organism>
<feature type="region of interest" description="Disordered" evidence="1">
    <location>
        <begin position="312"/>
        <end position="375"/>
    </location>
</feature>
<feature type="compositionally biased region" description="Low complexity" evidence="1">
    <location>
        <begin position="312"/>
        <end position="323"/>
    </location>
</feature>
<proteinExistence type="predicted"/>
<dbReference type="Proteomes" id="UP001152607">
    <property type="component" value="Unassembled WGS sequence"/>
</dbReference>
<comment type="caution">
    <text evidence="2">The sequence shown here is derived from an EMBL/GenBank/DDBJ whole genome shotgun (WGS) entry which is preliminary data.</text>
</comment>
<accession>A0A9W4UGB3</accession>
<feature type="compositionally biased region" description="Polar residues" evidence="1">
    <location>
        <begin position="114"/>
        <end position="126"/>
    </location>
</feature>
<evidence type="ECO:0000256" key="1">
    <source>
        <dbReference type="SAM" id="MobiDB-lite"/>
    </source>
</evidence>
<reference evidence="2" key="1">
    <citation type="submission" date="2023-01" db="EMBL/GenBank/DDBJ databases">
        <authorList>
            <person name="Van Ghelder C."/>
            <person name="Rancurel C."/>
        </authorList>
    </citation>
    <scope>NUCLEOTIDE SEQUENCE</scope>
    <source>
        <strain evidence="2">CNCM I-4278</strain>
    </source>
</reference>
<protein>
    <submittedName>
        <fullName evidence="2">Uncharacterized protein</fullName>
    </submittedName>
</protein>
<feature type="region of interest" description="Disordered" evidence="1">
    <location>
        <begin position="546"/>
        <end position="590"/>
    </location>
</feature>
<dbReference type="OrthoDB" id="422086at2759"/>
<feature type="compositionally biased region" description="Polar residues" evidence="1">
    <location>
        <begin position="325"/>
        <end position="335"/>
    </location>
</feature>
<feature type="region of interest" description="Disordered" evidence="1">
    <location>
        <begin position="275"/>
        <end position="299"/>
    </location>
</feature>
<evidence type="ECO:0000313" key="3">
    <source>
        <dbReference type="Proteomes" id="UP001152607"/>
    </source>
</evidence>
<dbReference type="EMBL" id="CAOQHR010000005">
    <property type="protein sequence ID" value="CAI6334361.1"/>
    <property type="molecule type" value="Genomic_DNA"/>
</dbReference>
<keyword evidence="3" id="KW-1185">Reference proteome</keyword>
<sequence length="809" mass="86166">MGCTPRSVGRAIDGLPLQSRGLNICIKPPRLSRVLSVSAWFDTWLSGRVRPSVRPSITTTTPAVFVFPPPHSQQGPNMVTGRNKEHKLYDAVLEQCTQGIQQFSITSPKKRRVTSQSHIPAQNPPATSGDDDDDKENTIHGSRRLIATPVGAADLRPQPLRPSVTMRASRYAPQHGASPYAAPGNTPLRANPPTGSGPPRGGDANLRGSQNMTPQPTQHPVSNMSLKKRAVRVVGAPVAAASAATSTISAAGPATPASSASGAVQQVIPKVQDGFQDGSPALVSQPATTATSVHKRDDSGDELDKLFARVMSQAATSSSTPSAGRVSSTPQRRPQTPSPAPAQVLGDFTNGRNPQVKTAEAKASVREKEAAVPLQSHKPKLNADSHLLDVQPQDSNASKFPSVQAEQSKSGEGLAINEKEHLYLSKAAEYLDALPTGSQTPSADLVKKVSGKLAVSYTPGVHLGQEDLDALKGRLVFAIHTFLNSLPQNFAQNVTVDKVKQTVDNTNGNLLHLCSQFIQAGTITIENLNGVVGLCKAIQACLVAQPNSESKTEPNGKAAASSISSSKDNTFTNRQDGWPAQQKRKSGPGMRTCTLKGVGSVKDLHELQGLVWGGRLESISKDNEDSSFALVKFLTPQGCQKYFEATGNGIVHNGTVVQIEQMPVKNSTNDVVNNCITGDVTRCVRAYHADQDWGQAALMSLARKTGDKKKREVEIIKSGKDAKGQFYIEFRFGNIYDAMSFKRVLMSDEDWETCNIQYGQDPCDAATGPHFKEALEGNGKVIVKGSFESDGVAAPQSSGSSSAILCMVA</sequence>
<dbReference type="AlphaFoldDB" id="A0A9W4UGB3"/>
<feature type="compositionally biased region" description="Polar residues" evidence="1">
    <location>
        <begin position="207"/>
        <end position="225"/>
    </location>
</feature>
<evidence type="ECO:0000313" key="2">
    <source>
        <dbReference type="EMBL" id="CAI6334361.1"/>
    </source>
</evidence>
<feature type="compositionally biased region" description="Basic and acidic residues" evidence="1">
    <location>
        <begin position="359"/>
        <end position="370"/>
    </location>
</feature>
<gene>
    <name evidence="2" type="ORF">PDIGIT_LOCUS7418</name>
</gene>
<name>A0A9W4UGB3_9PLEO</name>